<feature type="non-terminal residue" evidence="1">
    <location>
        <position position="117"/>
    </location>
</feature>
<dbReference type="OrthoDB" id="545224at2759"/>
<gene>
    <name evidence="1" type="ORF">Vretifemale_18065</name>
</gene>
<keyword evidence="2" id="KW-1185">Reference proteome</keyword>
<dbReference type="EMBL" id="BNCP01000056">
    <property type="protein sequence ID" value="GIL90420.1"/>
    <property type="molecule type" value="Genomic_DNA"/>
</dbReference>
<dbReference type="Proteomes" id="UP000747110">
    <property type="component" value="Unassembled WGS sequence"/>
</dbReference>
<sequence length="117" mass="12920">MYIYKYIYACRAGPGRAAAVSAYCLQTVTWHMEHGGPPPDTTLSNIECLAARLVDRQQGPEDQGQRFTGVPSRLLVGHPSIGGFGLLPLRQHIRARQAVWAVRFIRGTLMARSAGER</sequence>
<dbReference type="AlphaFoldDB" id="A0A8J4CV55"/>
<accession>A0A8J4CV55</accession>
<comment type="caution">
    <text evidence="1">The sequence shown here is derived from an EMBL/GenBank/DDBJ whole genome shotgun (WGS) entry which is preliminary data.</text>
</comment>
<name>A0A8J4CV55_9CHLO</name>
<evidence type="ECO:0000313" key="1">
    <source>
        <dbReference type="EMBL" id="GIL90420.1"/>
    </source>
</evidence>
<organism evidence="1 2">
    <name type="scientific">Volvox reticuliferus</name>
    <dbReference type="NCBI Taxonomy" id="1737510"/>
    <lineage>
        <taxon>Eukaryota</taxon>
        <taxon>Viridiplantae</taxon>
        <taxon>Chlorophyta</taxon>
        <taxon>core chlorophytes</taxon>
        <taxon>Chlorophyceae</taxon>
        <taxon>CS clade</taxon>
        <taxon>Chlamydomonadales</taxon>
        <taxon>Volvocaceae</taxon>
        <taxon>Volvox</taxon>
    </lineage>
</organism>
<reference evidence="1" key="1">
    <citation type="journal article" date="2021" name="Proc. Natl. Acad. Sci. U.S.A.">
        <title>Three genomes in the algal genus Volvox reveal the fate of a haploid sex-determining region after a transition to homothallism.</title>
        <authorList>
            <person name="Yamamoto K."/>
            <person name="Hamaji T."/>
            <person name="Kawai-Toyooka H."/>
            <person name="Matsuzaki R."/>
            <person name="Takahashi F."/>
            <person name="Nishimura Y."/>
            <person name="Kawachi M."/>
            <person name="Noguchi H."/>
            <person name="Minakuchi Y."/>
            <person name="Umen J.G."/>
            <person name="Toyoda A."/>
            <person name="Nozaki H."/>
        </authorList>
    </citation>
    <scope>NUCLEOTIDE SEQUENCE</scope>
    <source>
        <strain evidence="1">NIES-3786</strain>
    </source>
</reference>
<evidence type="ECO:0000313" key="2">
    <source>
        <dbReference type="Proteomes" id="UP000747110"/>
    </source>
</evidence>
<protein>
    <submittedName>
        <fullName evidence="1">Uncharacterized protein</fullName>
    </submittedName>
</protein>
<proteinExistence type="predicted"/>